<dbReference type="PANTHER" id="PTHR16151:SF2">
    <property type="entry name" value="HAUS AUGMIN-LIKE COMPLEX SUBUNIT 6"/>
    <property type="match status" value="1"/>
</dbReference>
<feature type="domain" description="HAUS augmin-like complex subunit 6 N-terminal" evidence="2">
    <location>
        <begin position="10"/>
        <end position="236"/>
    </location>
</feature>
<dbReference type="GeneID" id="120532286"/>
<dbReference type="InterPro" id="IPR028163">
    <property type="entry name" value="HAUS_6_N"/>
</dbReference>
<evidence type="ECO:0000256" key="1">
    <source>
        <dbReference type="SAM" id="MobiDB-lite"/>
    </source>
</evidence>
<evidence type="ECO:0000313" key="3">
    <source>
        <dbReference type="EMBL" id="KAG2466957.1"/>
    </source>
</evidence>
<dbReference type="Pfam" id="PF14661">
    <property type="entry name" value="HAUS6_N"/>
    <property type="match status" value="1"/>
</dbReference>
<dbReference type="Proteomes" id="UP000886611">
    <property type="component" value="Unassembled WGS sequence"/>
</dbReference>
<dbReference type="EMBL" id="JAATIS010001241">
    <property type="protein sequence ID" value="KAG2466957.1"/>
    <property type="molecule type" value="Genomic_DNA"/>
</dbReference>
<feature type="region of interest" description="Disordered" evidence="1">
    <location>
        <begin position="492"/>
        <end position="527"/>
    </location>
</feature>
<evidence type="ECO:0000313" key="4">
    <source>
        <dbReference type="Proteomes" id="UP000886611"/>
    </source>
</evidence>
<dbReference type="AlphaFoldDB" id="A0A8X7XFA9"/>
<evidence type="ECO:0000259" key="2">
    <source>
        <dbReference type="Pfam" id="PF14661"/>
    </source>
</evidence>
<protein>
    <submittedName>
        <fullName evidence="3">HAUS6 protein</fullName>
    </submittedName>
</protein>
<keyword evidence="4" id="KW-1185">Reference proteome</keyword>
<gene>
    <name evidence="3" type="primary">Haus6</name>
    <name evidence="3" type="ORF">GTO96_0020215</name>
</gene>
<accession>A0A8X7XFA9</accession>
<sequence>MDSSKDSDYLWMLLQALDFRPQQATAAIGKQGGRVELGMHMFAKPNKDAFHIVAHFLFDKLDSARTKELFRNCWPPLDKKADAEFRKTCNKWLQDISTEQGGTFPKVVASVFLSPGGPKFIHFFVHFAKYVLLKDIKKFSIEDKLWVPEAAGLESRCIETAKRRFKLVQRRFCEVALRQDALIREYEKKAQLLVESLRSLYAESAKYDASLSKMKTGEIQNAGNSAEKIKVVQSFWGVIKEFMSVLEKEREVVDSIIQGNVDKYVLDGTEVSIKVPRLLLERIENSPNTLEYGNVYEAGKVNYLRVLHLLNDAMHILQDESLKMGSSKLELDVQQIRGQLQLHLKSLQALKVMRKKITESLPVVKESICEKEKQWDNKWEQYLKRKPFNLVAPAHPALDLLPAMAALSFEPATEAAYKTSVFSQYPAAFPESPKKGKSVTSFLDNLEIREAKNTSLKRVSFPEILTPPNRRLSSNVMHTSVDYVDSGCAQGKEQPLKKEAKLPATVSTGSQNEKSWSRKKRAQSLGNKKSEVLHKEYDNLADKFADAVTTSPLSSGGKALELEDILCTLASDPFVTKKELPRTPESLLSDIRGSWRKAVEECGSPSIELSKKSSLCKSSLLDASPLPPKSKQEDALEDLIWMESGLKETTSPERMNMPTLEQLTSESVNYESLVKQEMSLKEPEVNDEISFLSSAASFPGYLGSKLNEPGNFSFCQDNVSQHSTLSWNSTKLIDIDNSDDIVQFGIAHETLPDVYGNDSFNSSRTSDMEDGIDDKAVNSSSGKDQKSSMYVNLLLNRYKNIRKLYGNADPANDAVLAETEASIPHSANINPERPELACTEKVFSLELDFLDVLTPTKDRRLTLPKLQSFSPLVDVPETLKERENDDDWS</sequence>
<dbReference type="GO" id="GO:0008017">
    <property type="term" value="F:microtubule binding"/>
    <property type="evidence" value="ECO:0007669"/>
    <property type="project" value="TreeGrafter"/>
</dbReference>
<feature type="compositionally biased region" description="Polar residues" evidence="1">
    <location>
        <begin position="505"/>
        <end position="514"/>
    </location>
</feature>
<feature type="region of interest" description="Disordered" evidence="1">
    <location>
        <begin position="758"/>
        <end position="784"/>
    </location>
</feature>
<proteinExistence type="predicted"/>
<comment type="caution">
    <text evidence="3">The sequence shown here is derived from an EMBL/GenBank/DDBJ whole genome shotgun (WGS) entry which is preliminary data.</text>
</comment>
<feature type="non-terminal residue" evidence="3">
    <location>
        <position position="1"/>
    </location>
</feature>
<organism evidence="3 4">
    <name type="scientific">Polypterus senegalus</name>
    <name type="common">Senegal bichir</name>
    <dbReference type="NCBI Taxonomy" id="55291"/>
    <lineage>
        <taxon>Eukaryota</taxon>
        <taxon>Metazoa</taxon>
        <taxon>Chordata</taxon>
        <taxon>Craniata</taxon>
        <taxon>Vertebrata</taxon>
        <taxon>Euteleostomi</taxon>
        <taxon>Actinopterygii</taxon>
        <taxon>Polypteriformes</taxon>
        <taxon>Polypteridae</taxon>
        <taxon>Polypterus</taxon>
    </lineage>
</organism>
<dbReference type="GO" id="GO:0070652">
    <property type="term" value="C:HAUS complex"/>
    <property type="evidence" value="ECO:0007669"/>
    <property type="project" value="InterPro"/>
</dbReference>
<name>A0A8X7XFA9_POLSE</name>
<reference evidence="3 4" key="1">
    <citation type="journal article" date="2021" name="Cell">
        <title>Tracing the genetic footprints of vertebrate landing in non-teleost ray-finned fishes.</title>
        <authorList>
            <person name="Bi X."/>
            <person name="Wang K."/>
            <person name="Yang L."/>
            <person name="Pan H."/>
            <person name="Jiang H."/>
            <person name="Wei Q."/>
            <person name="Fang M."/>
            <person name="Yu H."/>
            <person name="Zhu C."/>
            <person name="Cai Y."/>
            <person name="He Y."/>
            <person name="Gan X."/>
            <person name="Zeng H."/>
            <person name="Yu D."/>
            <person name="Zhu Y."/>
            <person name="Jiang H."/>
            <person name="Qiu Q."/>
            <person name="Yang H."/>
            <person name="Zhang Y.E."/>
            <person name="Wang W."/>
            <person name="Zhu M."/>
            <person name="He S."/>
            <person name="Zhang G."/>
        </authorList>
    </citation>
    <scope>NUCLEOTIDE SEQUENCE [LARGE SCALE GENOMIC DNA]</scope>
    <source>
        <strain evidence="3">Bchr_013</strain>
    </source>
</reference>
<dbReference type="GO" id="GO:1990498">
    <property type="term" value="C:mitotic spindle microtubule"/>
    <property type="evidence" value="ECO:0007669"/>
    <property type="project" value="TreeGrafter"/>
</dbReference>
<dbReference type="PANTHER" id="PTHR16151">
    <property type="entry name" value="HAUS AUGMIN-LIKE COMPLEX SUBUNIT 6"/>
    <property type="match status" value="1"/>
</dbReference>
<feature type="non-terminal residue" evidence="3">
    <location>
        <position position="889"/>
    </location>
</feature>
<dbReference type="OrthoDB" id="5575722at2759"/>
<dbReference type="InterPro" id="IPR026797">
    <property type="entry name" value="HAUS_6"/>
</dbReference>
<dbReference type="GO" id="GO:0051225">
    <property type="term" value="P:spindle assembly"/>
    <property type="evidence" value="ECO:0007669"/>
    <property type="project" value="InterPro"/>
</dbReference>
<dbReference type="RefSeq" id="XP_039614095.1">
    <property type="nucleotide sequence ID" value="XM_039758161.1"/>
</dbReference>